<organism evidence="2 3">
    <name type="scientific">Photobacterium aquae</name>
    <dbReference type="NCBI Taxonomy" id="1195763"/>
    <lineage>
        <taxon>Bacteria</taxon>
        <taxon>Pseudomonadati</taxon>
        <taxon>Pseudomonadota</taxon>
        <taxon>Gammaproteobacteria</taxon>
        <taxon>Vibrionales</taxon>
        <taxon>Vibrionaceae</taxon>
        <taxon>Photobacterium</taxon>
    </lineage>
</organism>
<dbReference type="EMBL" id="LDOT01000001">
    <property type="protein sequence ID" value="KLV09609.1"/>
    <property type="molecule type" value="Genomic_DNA"/>
</dbReference>
<feature type="transmembrane region" description="Helical" evidence="1">
    <location>
        <begin position="223"/>
        <end position="240"/>
    </location>
</feature>
<dbReference type="STRING" id="1195763.ABT56_00555"/>
<protein>
    <submittedName>
        <fullName evidence="2">Membrane protein</fullName>
    </submittedName>
</protein>
<dbReference type="Proteomes" id="UP000036097">
    <property type="component" value="Unassembled WGS sequence"/>
</dbReference>
<dbReference type="AlphaFoldDB" id="A0A0J1HD41"/>
<keyword evidence="3" id="KW-1185">Reference proteome</keyword>
<dbReference type="Pfam" id="PF11168">
    <property type="entry name" value="DUF2955"/>
    <property type="match status" value="1"/>
</dbReference>
<evidence type="ECO:0000313" key="3">
    <source>
        <dbReference type="Proteomes" id="UP000036097"/>
    </source>
</evidence>
<sequence>MRIMTPQRQDALRITLTITICMLAGKLLHLDSPVYLALYPTILMTKGKDYSWAGMLRTFLPTFAAASLALLICEIFANHPFVIWTLSLLFFDTLRRRADTPAKAGAMLMPTFNWILIIVFSQHTSMDMPMRIHEIGLSMLITACVAKAMLLILPQAKGGKPPAFSPKPVSFQQRLVSLGLIGGGLACLMIVDIVSATFCMVPVVAAATQPGRDKFLEVVERRFITQVGGCAIAVIFTLLMAGHQSILSYYALGLGTLIFLITNWMTHADGPARDLHADALLATLLPIQLYMGNQTLGLESTYLRAWELTVTLGILFTLHQLTRRSDNTRQAR</sequence>
<evidence type="ECO:0000256" key="1">
    <source>
        <dbReference type="SAM" id="Phobius"/>
    </source>
</evidence>
<keyword evidence="1" id="KW-0812">Transmembrane</keyword>
<proteinExistence type="predicted"/>
<dbReference type="OrthoDB" id="6253879at2"/>
<keyword evidence="1" id="KW-1133">Transmembrane helix</keyword>
<accession>A0A0J1HD41</accession>
<reference evidence="2 3" key="1">
    <citation type="submission" date="2015-05" db="EMBL/GenBank/DDBJ databases">
        <title>Photobacterium galathea sp. nov.</title>
        <authorList>
            <person name="Machado H."/>
            <person name="Gram L."/>
        </authorList>
    </citation>
    <scope>NUCLEOTIDE SEQUENCE [LARGE SCALE GENOMIC DNA]</scope>
    <source>
        <strain evidence="2 3">CGMCC 1.12159</strain>
    </source>
</reference>
<dbReference type="InterPro" id="IPR022604">
    <property type="entry name" value="DUF2955"/>
</dbReference>
<feature type="transmembrane region" description="Helical" evidence="1">
    <location>
        <begin position="247"/>
        <end position="265"/>
    </location>
</feature>
<keyword evidence="1" id="KW-0472">Membrane</keyword>
<feature type="transmembrane region" description="Helical" evidence="1">
    <location>
        <begin position="303"/>
        <end position="322"/>
    </location>
</feature>
<evidence type="ECO:0000313" key="2">
    <source>
        <dbReference type="EMBL" id="KLV09609.1"/>
    </source>
</evidence>
<feature type="transmembrane region" description="Helical" evidence="1">
    <location>
        <begin position="135"/>
        <end position="154"/>
    </location>
</feature>
<feature type="transmembrane region" description="Helical" evidence="1">
    <location>
        <begin position="63"/>
        <end position="91"/>
    </location>
</feature>
<feature type="transmembrane region" description="Helical" evidence="1">
    <location>
        <begin position="103"/>
        <end position="123"/>
    </location>
</feature>
<feature type="transmembrane region" description="Helical" evidence="1">
    <location>
        <begin position="175"/>
        <end position="203"/>
    </location>
</feature>
<name>A0A0J1HD41_9GAMM</name>
<dbReference type="PATRIC" id="fig|1195763.3.peg.120"/>
<comment type="caution">
    <text evidence="2">The sequence shown here is derived from an EMBL/GenBank/DDBJ whole genome shotgun (WGS) entry which is preliminary data.</text>
</comment>
<gene>
    <name evidence="2" type="ORF">ABT56_00555</name>
</gene>